<dbReference type="SUPFAM" id="SSF56801">
    <property type="entry name" value="Acetyl-CoA synthetase-like"/>
    <property type="match status" value="1"/>
</dbReference>
<dbReference type="Gene3D" id="3.40.50.980">
    <property type="match status" value="2"/>
</dbReference>
<dbReference type="PROSITE" id="PS50075">
    <property type="entry name" value="CARRIER"/>
    <property type="match status" value="2"/>
</dbReference>
<keyword evidence="12" id="KW-1185">Reference proteome</keyword>
<feature type="region of interest" description="Disordered" evidence="9">
    <location>
        <begin position="1228"/>
        <end position="1271"/>
    </location>
</feature>
<evidence type="ECO:0000256" key="3">
    <source>
        <dbReference type="ARBA" id="ARBA00007380"/>
    </source>
</evidence>
<dbReference type="InterPro" id="IPR009081">
    <property type="entry name" value="PP-bd_ACP"/>
</dbReference>
<accession>A0ABZ1YSH9</accession>
<dbReference type="Pfam" id="PF00550">
    <property type="entry name" value="PP-binding"/>
    <property type="match status" value="2"/>
</dbReference>
<dbReference type="InterPro" id="IPR023213">
    <property type="entry name" value="CAT-like_dom_sf"/>
</dbReference>
<dbReference type="SUPFAM" id="SSF52777">
    <property type="entry name" value="CoA-dependent acyltransferases"/>
    <property type="match status" value="2"/>
</dbReference>
<dbReference type="Proteomes" id="UP001432062">
    <property type="component" value="Chromosome"/>
</dbReference>
<dbReference type="Gene3D" id="3.30.300.30">
    <property type="match status" value="1"/>
</dbReference>
<reference evidence="11" key="1">
    <citation type="submission" date="2022-10" db="EMBL/GenBank/DDBJ databases">
        <title>The complete genomes of actinobacterial strains from the NBC collection.</title>
        <authorList>
            <person name="Joergensen T.S."/>
            <person name="Alvarez Arevalo M."/>
            <person name="Sterndorff E.B."/>
            <person name="Faurdal D."/>
            <person name="Vuksanovic O."/>
            <person name="Mourched A.-S."/>
            <person name="Charusanti P."/>
            <person name="Shaw S."/>
            <person name="Blin K."/>
            <person name="Weber T."/>
        </authorList>
    </citation>
    <scope>NUCLEOTIDE SEQUENCE</scope>
    <source>
        <strain evidence="11">NBC_01482</strain>
    </source>
</reference>
<dbReference type="InterPro" id="IPR020806">
    <property type="entry name" value="PKS_PP-bd"/>
</dbReference>
<dbReference type="CDD" id="cd19535">
    <property type="entry name" value="Cyc_NRPS"/>
    <property type="match status" value="1"/>
</dbReference>
<feature type="region of interest" description="Disordered" evidence="9">
    <location>
        <begin position="75"/>
        <end position="104"/>
    </location>
</feature>
<dbReference type="Pfam" id="PF00668">
    <property type="entry name" value="Condensation"/>
    <property type="match status" value="1"/>
</dbReference>
<dbReference type="PANTHER" id="PTHR45527:SF10">
    <property type="entry name" value="PYOCHELIN SYNTHASE PCHF"/>
    <property type="match status" value="1"/>
</dbReference>
<dbReference type="InterPro" id="IPR001242">
    <property type="entry name" value="Condensation_dom"/>
</dbReference>
<comment type="pathway">
    <text evidence="2">Siderophore biosynthesis; mycobactin biosynthesis.</text>
</comment>
<keyword evidence="7" id="KW-0436">Ligase</keyword>
<evidence type="ECO:0000256" key="5">
    <source>
        <dbReference type="ARBA" id="ARBA00022450"/>
    </source>
</evidence>
<dbReference type="InterPro" id="IPR000873">
    <property type="entry name" value="AMP-dep_synth/lig_dom"/>
</dbReference>
<dbReference type="PROSITE" id="PS00455">
    <property type="entry name" value="AMP_BINDING"/>
    <property type="match status" value="1"/>
</dbReference>
<comment type="similarity">
    <text evidence="3">Belongs to the ATP-dependent AMP-binding enzyme family. MbtB subfamily.</text>
</comment>
<dbReference type="RefSeq" id="WP_329408141.1">
    <property type="nucleotide sequence ID" value="NZ_CP109441.1"/>
</dbReference>
<gene>
    <name evidence="11" type="ORF">OG563_38195</name>
</gene>
<evidence type="ECO:0000256" key="1">
    <source>
        <dbReference type="ARBA" id="ARBA00001957"/>
    </source>
</evidence>
<evidence type="ECO:0000256" key="2">
    <source>
        <dbReference type="ARBA" id="ARBA00005102"/>
    </source>
</evidence>
<protein>
    <recommendedName>
        <fullName evidence="4">Phenyloxazoline synthase MbtB</fullName>
    </recommendedName>
    <alternativeName>
        <fullName evidence="8">Mycobactin synthetase protein B</fullName>
    </alternativeName>
</protein>
<evidence type="ECO:0000256" key="7">
    <source>
        <dbReference type="ARBA" id="ARBA00022598"/>
    </source>
</evidence>
<evidence type="ECO:0000256" key="4">
    <source>
        <dbReference type="ARBA" id="ARBA00016743"/>
    </source>
</evidence>
<dbReference type="SMART" id="SM00823">
    <property type="entry name" value="PKS_PP"/>
    <property type="match status" value="2"/>
</dbReference>
<keyword evidence="6" id="KW-0597">Phosphoprotein</keyword>
<evidence type="ECO:0000256" key="6">
    <source>
        <dbReference type="ARBA" id="ARBA00022553"/>
    </source>
</evidence>
<dbReference type="Gene3D" id="2.30.38.10">
    <property type="entry name" value="Luciferase, Domain 3"/>
    <property type="match status" value="1"/>
</dbReference>
<dbReference type="Pfam" id="PF00501">
    <property type="entry name" value="AMP-binding"/>
    <property type="match status" value="1"/>
</dbReference>
<evidence type="ECO:0000313" key="11">
    <source>
        <dbReference type="EMBL" id="WUV44915.1"/>
    </source>
</evidence>
<dbReference type="Gene3D" id="3.30.559.10">
    <property type="entry name" value="Chloramphenicol acetyltransferase-like domain"/>
    <property type="match status" value="1"/>
</dbReference>
<evidence type="ECO:0000313" key="12">
    <source>
        <dbReference type="Proteomes" id="UP001432062"/>
    </source>
</evidence>
<name>A0ABZ1YSH9_9NOCA</name>
<dbReference type="NCBIfam" id="TIGR01733">
    <property type="entry name" value="AA-adenyl-dom"/>
    <property type="match status" value="1"/>
</dbReference>
<dbReference type="InterPro" id="IPR025110">
    <property type="entry name" value="AMP-bd_C"/>
</dbReference>
<organism evidence="11 12">
    <name type="scientific">Nocardia vinacea</name>
    <dbReference type="NCBI Taxonomy" id="96468"/>
    <lineage>
        <taxon>Bacteria</taxon>
        <taxon>Bacillati</taxon>
        <taxon>Actinomycetota</taxon>
        <taxon>Actinomycetes</taxon>
        <taxon>Mycobacteriales</taxon>
        <taxon>Nocardiaceae</taxon>
        <taxon>Nocardia</taxon>
    </lineage>
</organism>
<dbReference type="InterPro" id="IPR010071">
    <property type="entry name" value="AA_adenyl_dom"/>
</dbReference>
<comment type="cofactor">
    <cofactor evidence="1">
        <name>pantetheine 4'-phosphate</name>
        <dbReference type="ChEBI" id="CHEBI:47942"/>
    </cofactor>
</comment>
<dbReference type="Gene3D" id="3.30.559.30">
    <property type="entry name" value="Nonribosomal peptide synthetase, condensation domain"/>
    <property type="match status" value="1"/>
</dbReference>
<dbReference type="Pfam" id="PF13193">
    <property type="entry name" value="AMP-binding_C"/>
    <property type="match status" value="1"/>
</dbReference>
<dbReference type="InterPro" id="IPR045851">
    <property type="entry name" value="AMP-bd_C_sf"/>
</dbReference>
<sequence length="1271" mass="138493">MTAADEVRRCVGTVLKVEPREVVSTRRLQELGMDSFLAVRLHLRLAERIGVRVPLELFVGATLESLTAAVEQRGATAADTGSAAESSGRTAEDAPASSRADEEELTPIQASYWVGREADMPLGGVATYYYFEFDRDVARFVAADPLAEVRALEVAWNRLVDHHEMLRATITDDGTQRVAPPGLRYRLEVTDLRDRPEDVESRLDALRRERSHQVRDTTVWPLFDIHAVVLPEGNLRLLVGFDIIVLDMASWNLLMRQWGELVAEPAAALAPAASFLQLLRERKQADGQRREQDREYWATRAATLPSGPRLPYVVAPEEVRIPRFRRHAAELDSPQWSALTARAAARGLSSTAVLLAAFGLTLSRWGATDPFCLNATLFDRPDAADQLDVVGDFTTTALVELPTAELRSWQGFTEFAAHVNARFWADLAHRSYSGVEVQRTQTGDLTPRYPVVFTSGVGLGGAHGAAAGWLGAEAFGVSQTPQVVLDHIVWDEAGGLRIAWDAVTEVFPDEFVGQMLAAYVRLLHRLVEDDSAWDSVDLGWNPYFETMESGPRPAVEQLLMDPQQAATLTRPDAPAILGPTGVTSHTELLAKSQALAAGLTTAGVGSGDRVAVVLPKSPDQIVAVYAVLWAGATFVPIEPEWPEARIASVCERAGIAHAVVTAETQDRLPHTVIAHLIDKDADCTVAAVAGRGEPDELAYIIFTSGSTGTPKGVAIEHRAARVTIDDINHRFDIGPDDRVLALSALSFDLSIYDIFGVLGVGGALVMPEAARQRDPGHWCDLIAEHRVTVWNTAPAVAEMLVEYAEADPAAAAQLRSLRLMLLSGDWIPISLPDRLRALVPDLRVISLGGATEAAIWSIHYPIDEVSPEWTSIPYGRALRDQFFLILDEDGRPCPVGVPGELNIGGAGLARGYVGDTEQTERRFVRNEHLGERLYRTGDLGRWRADGAIEFLGRVDRQVKIRGHRIELGEIESVLTRHPDVRRCVAAVLPGADDRPRLVGYLVAAAALPASEELSAYAARHLPQYMVPSRWVSLDSIPLTPNGKVDTSRLPNPFRRTGIAASQTNGSVDDLPPAVDAGWLVEAVNQAHSRSLTLTIRLGPDELDAVAARSAATLWTRQLRDATVTHNLLISEIADTTGALVELTLAFDDPTGGEPVVPADIEQAVTAVFTELLGPGVSATTPFYDLGATSLTLVRAHRRLRRLAPELTVPDLFRHGSVRRLAAWIAAQTDDSDTEHSDEPLRAAPNLTDAAERGRRRRAHRSKARQASHAAH</sequence>
<dbReference type="EMBL" id="CP109441">
    <property type="protein sequence ID" value="WUV44915.1"/>
    <property type="molecule type" value="Genomic_DNA"/>
</dbReference>
<evidence type="ECO:0000256" key="8">
    <source>
        <dbReference type="ARBA" id="ARBA00033440"/>
    </source>
</evidence>
<dbReference type="InterPro" id="IPR020845">
    <property type="entry name" value="AMP-binding_CS"/>
</dbReference>
<evidence type="ECO:0000256" key="9">
    <source>
        <dbReference type="SAM" id="MobiDB-lite"/>
    </source>
</evidence>
<feature type="domain" description="Carrier" evidence="10">
    <location>
        <begin position="1"/>
        <end position="77"/>
    </location>
</feature>
<proteinExistence type="inferred from homology"/>
<feature type="domain" description="Carrier" evidence="10">
    <location>
        <begin position="1155"/>
        <end position="1228"/>
    </location>
</feature>
<keyword evidence="5" id="KW-0596">Phosphopantetheine</keyword>
<dbReference type="Gene3D" id="1.10.1200.10">
    <property type="entry name" value="ACP-like"/>
    <property type="match status" value="2"/>
</dbReference>
<dbReference type="InterPro" id="IPR036736">
    <property type="entry name" value="ACP-like_sf"/>
</dbReference>
<dbReference type="PANTHER" id="PTHR45527">
    <property type="entry name" value="NONRIBOSOMAL PEPTIDE SYNTHETASE"/>
    <property type="match status" value="1"/>
</dbReference>
<dbReference type="SUPFAM" id="SSF47336">
    <property type="entry name" value="ACP-like"/>
    <property type="match status" value="2"/>
</dbReference>
<feature type="compositionally biased region" description="Basic residues" evidence="9">
    <location>
        <begin position="1253"/>
        <end position="1271"/>
    </location>
</feature>
<evidence type="ECO:0000259" key="10">
    <source>
        <dbReference type="PROSITE" id="PS50075"/>
    </source>
</evidence>
<dbReference type="InterPro" id="IPR057737">
    <property type="entry name" value="Condensation_MtbB-like"/>
</dbReference>